<feature type="compositionally biased region" description="Low complexity" evidence="1">
    <location>
        <begin position="172"/>
        <end position="183"/>
    </location>
</feature>
<feature type="compositionally biased region" description="Low complexity" evidence="1">
    <location>
        <begin position="116"/>
        <end position="131"/>
    </location>
</feature>
<feature type="compositionally biased region" description="Basic residues" evidence="1">
    <location>
        <begin position="1"/>
        <end position="11"/>
    </location>
</feature>
<gene>
    <name evidence="2" type="ORF">AVDCRST_MAG11-2756</name>
</gene>
<feature type="region of interest" description="Disordered" evidence="1">
    <location>
        <begin position="285"/>
        <end position="327"/>
    </location>
</feature>
<reference evidence="2" key="1">
    <citation type="submission" date="2020-02" db="EMBL/GenBank/DDBJ databases">
        <authorList>
            <person name="Meier V. D."/>
        </authorList>
    </citation>
    <scope>NUCLEOTIDE SEQUENCE</scope>
    <source>
        <strain evidence="2">AVDCRST_MAG11</strain>
    </source>
</reference>
<feature type="compositionally biased region" description="Low complexity" evidence="1">
    <location>
        <begin position="12"/>
        <end position="27"/>
    </location>
</feature>
<feature type="region of interest" description="Disordered" evidence="1">
    <location>
        <begin position="1"/>
        <end position="40"/>
    </location>
</feature>
<feature type="region of interest" description="Disordered" evidence="1">
    <location>
        <begin position="342"/>
        <end position="401"/>
    </location>
</feature>
<feature type="non-terminal residue" evidence="2">
    <location>
        <position position="1"/>
    </location>
</feature>
<feature type="compositionally biased region" description="Basic and acidic residues" evidence="1">
    <location>
        <begin position="185"/>
        <end position="205"/>
    </location>
</feature>
<feature type="compositionally biased region" description="Basic residues" evidence="1">
    <location>
        <begin position="318"/>
        <end position="327"/>
    </location>
</feature>
<feature type="compositionally biased region" description="Basic and acidic residues" evidence="1">
    <location>
        <begin position="28"/>
        <end position="37"/>
    </location>
</feature>
<organism evidence="2">
    <name type="scientific">uncultured Gemmatimonadaceae bacterium</name>
    <dbReference type="NCBI Taxonomy" id="246130"/>
    <lineage>
        <taxon>Bacteria</taxon>
        <taxon>Pseudomonadati</taxon>
        <taxon>Gemmatimonadota</taxon>
        <taxon>Gemmatimonadia</taxon>
        <taxon>Gemmatimonadales</taxon>
        <taxon>Gemmatimonadaceae</taxon>
        <taxon>environmental samples</taxon>
    </lineage>
</organism>
<evidence type="ECO:0000256" key="1">
    <source>
        <dbReference type="SAM" id="MobiDB-lite"/>
    </source>
</evidence>
<feature type="region of interest" description="Disordered" evidence="1">
    <location>
        <begin position="86"/>
        <end position="271"/>
    </location>
</feature>
<protein>
    <submittedName>
        <fullName evidence="2">Manganese transport protein MntH</fullName>
    </submittedName>
</protein>
<evidence type="ECO:0000313" key="2">
    <source>
        <dbReference type="EMBL" id="CAA9336762.1"/>
    </source>
</evidence>
<feature type="compositionally biased region" description="Basic and acidic residues" evidence="1">
    <location>
        <begin position="222"/>
        <end position="241"/>
    </location>
</feature>
<feature type="compositionally biased region" description="Basic residues" evidence="1">
    <location>
        <begin position="434"/>
        <end position="443"/>
    </location>
</feature>
<sequence>GFPRRPTRPAARRPAPARARVAAGPRSAEPRRGLPHDPRHRAHLVAEAAGLRRARLPRRGGVHGPRQLGHRPGGWLAVRLHAAHRDPDVEPHGRAPPGARLEARHRHRPRPGAGVPRPLLAAHGARALAAVRGRDRRLRPRRGDRLGDRAQPAVRDPAAVGGGDHRARRAARALAAEQGVPAHRGARDRPGGDDRRLLPVRDHPLAPRRGRGRARLHPHPRHPPEFRDALRRDGDPRRHGDAAQPLPALVHRADAQVRGERERQARGGALRLRRLDDRAHLRALHQLGDPHRRGRHLPHHRQHAGRRDPGRLPAPHPVARRGRERHVRPGAAGLGAELHAHRHPGRADRDGGVPQHPAPRVAPAPHHPRDRDRAGGDHGRGLRRERDGEAARVQPGGAQSAAVVRRLPARALHVGQGEDGRVREPGVAQGAGVHGRRRDRRAQRLAAGADRARGARL</sequence>
<feature type="region of interest" description="Disordered" evidence="1">
    <location>
        <begin position="414"/>
        <end position="457"/>
    </location>
</feature>
<feature type="compositionally biased region" description="Basic and acidic residues" evidence="1">
    <location>
        <begin position="367"/>
        <end position="390"/>
    </location>
</feature>
<accession>A0A6J4LMG0</accession>
<feature type="non-terminal residue" evidence="2">
    <location>
        <position position="457"/>
    </location>
</feature>
<proteinExistence type="predicted"/>
<name>A0A6J4LMG0_9BACT</name>
<dbReference type="EMBL" id="CADCTU010000612">
    <property type="protein sequence ID" value="CAA9336762.1"/>
    <property type="molecule type" value="Genomic_DNA"/>
</dbReference>
<feature type="compositionally biased region" description="Basic residues" evidence="1">
    <location>
        <begin position="206"/>
        <end position="221"/>
    </location>
</feature>
<dbReference type="AlphaFoldDB" id="A0A6J4LMG0"/>
<feature type="compositionally biased region" description="Basic residues" evidence="1">
    <location>
        <begin position="292"/>
        <end position="304"/>
    </location>
</feature>
<feature type="compositionally biased region" description="Basic and acidic residues" evidence="1">
    <location>
        <begin position="251"/>
        <end position="265"/>
    </location>
</feature>